<dbReference type="InterPro" id="IPR050194">
    <property type="entry name" value="Glycosyltransferase_grp1"/>
</dbReference>
<feature type="domain" description="Glycosyltransferase subfamily 4-like N-terminal" evidence="2">
    <location>
        <begin position="14"/>
        <end position="181"/>
    </location>
</feature>
<evidence type="ECO:0000313" key="3">
    <source>
        <dbReference type="EMBL" id="APG28678.1"/>
    </source>
</evidence>
<reference evidence="3 4" key="1">
    <citation type="journal article" date="2017" name="Genome Announc.">
        <title>Complete Genome Sequences of Two Acetylene-Fermenting Pelobacter acetylenicus Strains.</title>
        <authorList>
            <person name="Sutton J.M."/>
            <person name="Baesman S.M."/>
            <person name="Fierst J.L."/>
            <person name="Poret-Peterson A.T."/>
            <person name="Oremland R.S."/>
            <person name="Dunlap D.S."/>
            <person name="Akob D.M."/>
        </authorList>
    </citation>
    <scope>NUCLEOTIDE SEQUENCE [LARGE SCALE GENOMIC DNA]</scope>
    <source>
        <strain evidence="3 4">SFB93</strain>
    </source>
</reference>
<dbReference type="GO" id="GO:0016757">
    <property type="term" value="F:glycosyltransferase activity"/>
    <property type="evidence" value="ECO:0007669"/>
    <property type="project" value="TreeGrafter"/>
</dbReference>
<evidence type="ECO:0008006" key="5">
    <source>
        <dbReference type="Google" id="ProtNLM"/>
    </source>
</evidence>
<keyword evidence="4" id="KW-1185">Reference proteome</keyword>
<dbReference type="Gene3D" id="3.40.50.2000">
    <property type="entry name" value="Glycogen Phosphorylase B"/>
    <property type="match status" value="2"/>
</dbReference>
<dbReference type="KEGG" id="pef:A7E78_13050"/>
<name>A0A1L3GSM3_9BACT</name>
<dbReference type="CDD" id="cd03814">
    <property type="entry name" value="GT4-like"/>
    <property type="match status" value="1"/>
</dbReference>
<dbReference type="OrthoDB" id="9802525at2"/>
<dbReference type="Pfam" id="PF13439">
    <property type="entry name" value="Glyco_transf_4"/>
    <property type="match status" value="1"/>
</dbReference>
<dbReference type="RefSeq" id="WP_072284704.1">
    <property type="nucleotide sequence ID" value="NZ_CP015519.1"/>
</dbReference>
<dbReference type="EMBL" id="CP015519">
    <property type="protein sequence ID" value="APG28678.1"/>
    <property type="molecule type" value="Genomic_DNA"/>
</dbReference>
<evidence type="ECO:0000259" key="2">
    <source>
        <dbReference type="Pfam" id="PF13439"/>
    </source>
</evidence>
<organism evidence="3 4">
    <name type="scientific">Syntrophotalea acetylenivorans</name>
    <dbReference type="NCBI Taxonomy" id="1842532"/>
    <lineage>
        <taxon>Bacteria</taxon>
        <taxon>Pseudomonadati</taxon>
        <taxon>Thermodesulfobacteriota</taxon>
        <taxon>Desulfuromonadia</taxon>
        <taxon>Desulfuromonadales</taxon>
        <taxon>Syntrophotaleaceae</taxon>
        <taxon>Syntrophotalea</taxon>
    </lineage>
</organism>
<dbReference type="Pfam" id="PF00534">
    <property type="entry name" value="Glycos_transf_1"/>
    <property type="match status" value="1"/>
</dbReference>
<dbReference type="InterPro" id="IPR001296">
    <property type="entry name" value="Glyco_trans_1"/>
</dbReference>
<dbReference type="PANTHER" id="PTHR45947:SF3">
    <property type="entry name" value="SULFOQUINOVOSYL TRANSFERASE SQD2"/>
    <property type="match status" value="1"/>
</dbReference>
<dbReference type="AlphaFoldDB" id="A0A1L3GSM3"/>
<proteinExistence type="predicted"/>
<evidence type="ECO:0000313" key="4">
    <source>
        <dbReference type="Proteomes" id="UP000182517"/>
    </source>
</evidence>
<dbReference type="InterPro" id="IPR028098">
    <property type="entry name" value="Glyco_trans_4-like_N"/>
</dbReference>
<feature type="domain" description="Glycosyl transferase family 1" evidence="1">
    <location>
        <begin position="196"/>
        <end position="351"/>
    </location>
</feature>
<accession>A0A1L3GSM3</accession>
<dbReference type="STRING" id="1842532.A7E78_13050"/>
<dbReference type="PANTHER" id="PTHR45947">
    <property type="entry name" value="SULFOQUINOVOSYL TRANSFERASE SQD2"/>
    <property type="match status" value="1"/>
</dbReference>
<evidence type="ECO:0000259" key="1">
    <source>
        <dbReference type="Pfam" id="PF00534"/>
    </source>
</evidence>
<protein>
    <recommendedName>
        <fullName evidence="5">Glycosyltransferase family 1 protein</fullName>
    </recommendedName>
</protein>
<dbReference type="SUPFAM" id="SSF53756">
    <property type="entry name" value="UDP-Glycosyltransferase/glycogen phosphorylase"/>
    <property type="match status" value="1"/>
</dbReference>
<dbReference type="Proteomes" id="UP000182517">
    <property type="component" value="Chromosome"/>
</dbReference>
<sequence>MRITLVTETYFPQINGVSRTLEKLVGHCSDRGDQIQLLVPRYDQSLKEDSAGVERTDFRGFSLPCYREVALPLTTPVRIRRELSRFGSQLVHIATEGPLGWVALRAARSLGLPIVSSYHTNFPQYLAGYRLGWLEPPAWRYLRWFHNRTLQTFCPTPSIRSLLLDRGFKNVGVWGRGVDSDHFHPSQRDEALRLSLGFLPQETVLVYLGRLAAEKNLQMLFDAFDRLSADNPCRLLVIGDGPLGDRLHKKADQRVIFVGYQRGIELARLLAVGDLLVFPSLTDTFGNVMLEGMASGLPAIGFDVPGPKDVIMDGQTGNVVPHATVADLALAIDRMVGDQDELRKMGQQARRHAEGQSWPRIMEGVREQYECHMPGPERCRRRPGYAD</sequence>
<gene>
    <name evidence="3" type="ORF">A7E78_13050</name>
</gene>